<organism evidence="3 4">
    <name type="scientific">Alicyclobacillus dauci</name>
    <dbReference type="NCBI Taxonomy" id="1475485"/>
    <lineage>
        <taxon>Bacteria</taxon>
        <taxon>Bacillati</taxon>
        <taxon>Bacillota</taxon>
        <taxon>Bacilli</taxon>
        <taxon>Bacillales</taxon>
        <taxon>Alicyclobacillaceae</taxon>
        <taxon>Alicyclobacillus</taxon>
    </lineage>
</organism>
<proteinExistence type="predicted"/>
<protein>
    <submittedName>
        <fullName evidence="3">Acetyltransferase</fullName>
    </submittedName>
</protein>
<gene>
    <name evidence="3" type="ORF">NZD86_09975</name>
</gene>
<dbReference type="InterPro" id="IPR000182">
    <property type="entry name" value="GNAT_dom"/>
</dbReference>
<reference evidence="3" key="1">
    <citation type="submission" date="2022-08" db="EMBL/GenBank/DDBJ databases">
        <title>Alicyclobacillus dauci DSM2870, complete genome.</title>
        <authorList>
            <person name="Wang Q."/>
            <person name="Cai R."/>
            <person name="Wang Z."/>
        </authorList>
    </citation>
    <scope>NUCLEOTIDE SEQUENCE</scope>
    <source>
        <strain evidence="3">DSM 28700</strain>
    </source>
</reference>
<evidence type="ECO:0000256" key="1">
    <source>
        <dbReference type="ARBA" id="ARBA00023251"/>
    </source>
</evidence>
<keyword evidence="4" id="KW-1185">Reference proteome</keyword>
<feature type="domain" description="N-acetyltransferase" evidence="2">
    <location>
        <begin position="1"/>
        <end position="160"/>
    </location>
</feature>
<dbReference type="PANTHER" id="PTHR31438:SF1">
    <property type="entry name" value="LYSINE N-ACYLTRANSFERASE C17G9.06C-RELATED"/>
    <property type="match status" value="1"/>
</dbReference>
<evidence type="ECO:0000313" key="4">
    <source>
        <dbReference type="Proteomes" id="UP001164803"/>
    </source>
</evidence>
<dbReference type="Pfam" id="PF13523">
    <property type="entry name" value="Acetyltransf_8"/>
    <property type="match status" value="1"/>
</dbReference>
<dbReference type="PANTHER" id="PTHR31438">
    <property type="entry name" value="LYSINE N-ACYLTRANSFERASE C17G9.06C-RELATED"/>
    <property type="match status" value="1"/>
</dbReference>
<dbReference type="EMBL" id="CP104064">
    <property type="protein sequence ID" value="WAH39182.1"/>
    <property type="molecule type" value="Genomic_DNA"/>
</dbReference>
<evidence type="ECO:0000313" key="3">
    <source>
        <dbReference type="EMBL" id="WAH39182.1"/>
    </source>
</evidence>
<dbReference type="RefSeq" id="WP_268046839.1">
    <property type="nucleotide sequence ID" value="NZ_CP104064.1"/>
</dbReference>
<dbReference type="Proteomes" id="UP001164803">
    <property type="component" value="Chromosome"/>
</dbReference>
<dbReference type="InterPro" id="IPR016181">
    <property type="entry name" value="Acyl_CoA_acyltransferase"/>
</dbReference>
<name>A0ABY6Z8N3_9BACL</name>
<accession>A0ABY6Z8N3</accession>
<dbReference type="SUPFAM" id="SSF55729">
    <property type="entry name" value="Acyl-CoA N-acyltransferases (Nat)"/>
    <property type="match status" value="1"/>
</dbReference>
<keyword evidence="1" id="KW-0046">Antibiotic resistance</keyword>
<dbReference type="PROSITE" id="PS51186">
    <property type="entry name" value="GNAT"/>
    <property type="match status" value="1"/>
</dbReference>
<sequence>MLHKWLNDPRVLAFYEGRDRPHDMDMIRARFLTKTDASRVLGCLVSWEGTPVGYVQAYPVTVDKQLYGYSDQLRVYGMDQFLGEPEIWNQGIGTVLVREVSDWLLRQRGADYVVMDPRVDNLRAIHVYEKCGFKKVKLLPQRELHEGIYHDCWLMELARD</sequence>
<evidence type="ECO:0000259" key="2">
    <source>
        <dbReference type="PROSITE" id="PS51186"/>
    </source>
</evidence>
<dbReference type="Gene3D" id="3.40.630.30">
    <property type="match status" value="1"/>
</dbReference>